<evidence type="ECO:0000313" key="1">
    <source>
        <dbReference type="EMBL" id="KAG6382142.1"/>
    </source>
</evidence>
<accession>A0A8I2Z3M5</accession>
<dbReference type="Proteomes" id="UP000683000">
    <property type="component" value="Unassembled WGS sequence"/>
</dbReference>
<comment type="caution">
    <text evidence="1">The sequence shown here is derived from an EMBL/GenBank/DDBJ whole genome shotgun (WGS) entry which is preliminary data.</text>
</comment>
<dbReference type="OrthoDB" id="2693196at2759"/>
<evidence type="ECO:0000313" key="2">
    <source>
        <dbReference type="Proteomes" id="UP000683000"/>
    </source>
</evidence>
<sequence length="151" mass="16553">MPLVSLSDTLKKLRGLFQTRSASSRALQDHSTTAGILAVSRPILALSSSHCLPCPLGSQEFSTIYRNTSDTAQTCLPSLQAAADVIPGVGSIIKGTIGGILSILQLVDRYIQNKHDLEKLTLRLHLLRHHIDNAPISRTTFEETMRLRLLK</sequence>
<organism evidence="1 2">
    <name type="scientific">Boletus reticuloceps</name>
    <dbReference type="NCBI Taxonomy" id="495285"/>
    <lineage>
        <taxon>Eukaryota</taxon>
        <taxon>Fungi</taxon>
        <taxon>Dikarya</taxon>
        <taxon>Basidiomycota</taxon>
        <taxon>Agaricomycotina</taxon>
        <taxon>Agaricomycetes</taxon>
        <taxon>Agaricomycetidae</taxon>
        <taxon>Boletales</taxon>
        <taxon>Boletineae</taxon>
        <taxon>Boletaceae</taxon>
        <taxon>Boletoideae</taxon>
        <taxon>Boletus</taxon>
    </lineage>
</organism>
<dbReference type="AlphaFoldDB" id="A0A8I2Z3M5"/>
<reference evidence="1" key="1">
    <citation type="submission" date="2021-03" db="EMBL/GenBank/DDBJ databases">
        <title>Evolutionary innovations through gain and loss of genes in the ectomycorrhizal Boletales.</title>
        <authorList>
            <person name="Wu G."/>
            <person name="Miyauchi S."/>
            <person name="Morin E."/>
            <person name="Yang Z.-L."/>
            <person name="Xu J."/>
            <person name="Martin F.M."/>
        </authorList>
    </citation>
    <scope>NUCLEOTIDE SEQUENCE</scope>
    <source>
        <strain evidence="1">BR01</strain>
    </source>
</reference>
<name>A0A8I2Z3M5_9AGAM</name>
<dbReference type="EMBL" id="JAGFBS010000001">
    <property type="protein sequence ID" value="KAG6382142.1"/>
    <property type="molecule type" value="Genomic_DNA"/>
</dbReference>
<proteinExistence type="predicted"/>
<keyword evidence="2" id="KW-1185">Reference proteome</keyword>
<gene>
    <name evidence="1" type="ORF">JVT61DRAFT_785</name>
</gene>
<protein>
    <submittedName>
        <fullName evidence="1">Uncharacterized protein</fullName>
    </submittedName>
</protein>